<protein>
    <submittedName>
        <fullName evidence="1">Uncharacterized protein</fullName>
    </submittedName>
</protein>
<name>A0ACB9P026_9MYRT</name>
<keyword evidence="2" id="KW-1185">Reference proteome</keyword>
<gene>
    <name evidence="1" type="ORF">MLD38_026320</name>
</gene>
<organism evidence="1 2">
    <name type="scientific">Melastoma candidum</name>
    <dbReference type="NCBI Taxonomy" id="119954"/>
    <lineage>
        <taxon>Eukaryota</taxon>
        <taxon>Viridiplantae</taxon>
        <taxon>Streptophyta</taxon>
        <taxon>Embryophyta</taxon>
        <taxon>Tracheophyta</taxon>
        <taxon>Spermatophyta</taxon>
        <taxon>Magnoliopsida</taxon>
        <taxon>eudicotyledons</taxon>
        <taxon>Gunneridae</taxon>
        <taxon>Pentapetalae</taxon>
        <taxon>rosids</taxon>
        <taxon>malvids</taxon>
        <taxon>Myrtales</taxon>
        <taxon>Melastomataceae</taxon>
        <taxon>Melastomatoideae</taxon>
        <taxon>Melastomateae</taxon>
        <taxon>Melastoma</taxon>
    </lineage>
</organism>
<comment type="caution">
    <text evidence="1">The sequence shown here is derived from an EMBL/GenBank/DDBJ whole genome shotgun (WGS) entry which is preliminary data.</text>
</comment>
<dbReference type="EMBL" id="CM042886">
    <property type="protein sequence ID" value="KAI4341621.1"/>
    <property type="molecule type" value="Genomic_DNA"/>
</dbReference>
<reference evidence="2" key="1">
    <citation type="journal article" date="2023" name="Front. Plant Sci.">
        <title>Chromosomal-level genome assembly of Melastoma candidum provides insights into trichome evolution.</title>
        <authorList>
            <person name="Zhong Y."/>
            <person name="Wu W."/>
            <person name="Sun C."/>
            <person name="Zou P."/>
            <person name="Liu Y."/>
            <person name="Dai S."/>
            <person name="Zhou R."/>
        </authorList>
    </citation>
    <scope>NUCLEOTIDE SEQUENCE [LARGE SCALE GENOMIC DNA]</scope>
</reference>
<evidence type="ECO:0000313" key="1">
    <source>
        <dbReference type="EMBL" id="KAI4341621.1"/>
    </source>
</evidence>
<sequence length="221" mass="24621">MVGLTLARLANAFPNDTKKSFKRESGSLSPISVLDPSFEEDDNLTSESSGGQAPVLPHRFNLIDKSPLIGSMLGRFPGMILSTKPLHLTCPNPPMSPLSWRKDSIGSRSSKHLYAKPVWTVSYHHIPSYQGHGVLWVKLEFNQQAVCGVRNGSEPSTYSMIVDRVWAQMKEWFSDEVRCVCGEGWIENFGLEMDCVGRDIELKLLGELVDEAVKEDLTGRL</sequence>
<proteinExistence type="predicted"/>
<accession>A0ACB9P026</accession>
<dbReference type="Proteomes" id="UP001057402">
    <property type="component" value="Chromosome 7"/>
</dbReference>
<evidence type="ECO:0000313" key="2">
    <source>
        <dbReference type="Proteomes" id="UP001057402"/>
    </source>
</evidence>